<gene>
    <name evidence="2 5" type="primary">bshC</name>
    <name evidence="5" type="ORF">GYN08_00980</name>
</gene>
<dbReference type="InterPro" id="IPR011199">
    <property type="entry name" value="Bacillithiol_biosynth_BshC"/>
</dbReference>
<evidence type="ECO:0000256" key="2">
    <source>
        <dbReference type="HAMAP-Rule" id="MF_01867"/>
    </source>
</evidence>
<keyword evidence="1 2" id="KW-0436">Ligase</keyword>
<dbReference type="HAMAP" id="MF_01867">
    <property type="entry name" value="BshC"/>
    <property type="match status" value="1"/>
</dbReference>
<dbReference type="EMBL" id="JAAFGS010000001">
    <property type="protein sequence ID" value="NGZ73871.1"/>
    <property type="molecule type" value="Genomic_DNA"/>
</dbReference>
<evidence type="ECO:0000313" key="5">
    <source>
        <dbReference type="EMBL" id="NGZ73871.1"/>
    </source>
</evidence>
<reference evidence="5 6" key="1">
    <citation type="submission" date="2020-01" db="EMBL/GenBank/DDBJ databases">
        <title>Polyphasic characterisation and genomic insights into a novel alkali tolerant bacterium VR-M41.</title>
        <authorList>
            <person name="Vemuluri V.R."/>
        </authorList>
    </citation>
    <scope>NUCLEOTIDE SEQUENCE [LARGE SCALE GENOMIC DNA]</scope>
    <source>
        <strain evidence="5 6">VR-M41</strain>
    </source>
</reference>
<dbReference type="EC" id="6.-.-.-" evidence="2"/>
<dbReference type="Proteomes" id="UP000800303">
    <property type="component" value="Unassembled WGS sequence"/>
</dbReference>
<organism evidence="5 6">
    <name type="scientific">Saccharibacillus alkalitolerans</name>
    <dbReference type="NCBI Taxonomy" id="2705290"/>
    <lineage>
        <taxon>Bacteria</taxon>
        <taxon>Bacillati</taxon>
        <taxon>Bacillota</taxon>
        <taxon>Bacilli</taxon>
        <taxon>Bacillales</taxon>
        <taxon>Paenibacillaceae</taxon>
        <taxon>Saccharibacillus</taxon>
    </lineage>
</organism>
<dbReference type="InterPro" id="IPR055398">
    <property type="entry name" value="Rossmann-like_BshC"/>
</dbReference>
<accession>A0ABX0F3U1</accession>
<sequence>MNVIPQALRKGSALGEDYVRGQHAQELYEYDLRDGQSLRRRAEWLDASRQRPRVDRNSLVEVLGDYNARYNGSPEVKGSLEKLKDERTLVVVGGQQSGLFTGSLLVIYKAATIIHAARLASEELGRDVVPVFWIAGEDHDWDEADHTYVLTSELEVRRLRMESWHDGKSSVSGVKVPTEEWEKAIAELELTLADSEYKAEIMELLRSELPQSLSLSEGFARLLGRLFGRYGLVLVDSADPALRRLETPMFERLIERNDEFEAAYLRAAERIEAAGYEQQAQAVEGAANLFYIQEGQRLLLYKQDGKFVDRRGTVILTKEELLERLRRCPECFSNNVLTRPLMQDYLFPVLQAVLGLGEIAYWAGTKDGFETAGMQMPILLPRMSFTLLDPSTKKHMEHYGLTFEDVMERFGSRKEAWLAEQDKLGMDDLFEQAKAEFEQLYKPVIERLGELQAGLANLGEINREKIARQIAFLQEKTKQTIARQNEAELRRWDRIYKTLFPLDRPQERVYTVFYVLNRYGLDWVDELMKIEPDLNGGHRIIEA</sequence>
<evidence type="ECO:0000259" key="3">
    <source>
        <dbReference type="Pfam" id="PF10079"/>
    </source>
</evidence>
<dbReference type="InterPro" id="IPR055399">
    <property type="entry name" value="CC_BshC"/>
</dbReference>
<comment type="similarity">
    <text evidence="2">Belongs to the BshC family.</text>
</comment>
<protein>
    <recommendedName>
        <fullName evidence="2">Putative cysteine ligase BshC</fullName>
        <ecNumber evidence="2">6.-.-.-</ecNumber>
    </recommendedName>
</protein>
<dbReference type="Pfam" id="PF24850">
    <property type="entry name" value="CC_BshC"/>
    <property type="match status" value="1"/>
</dbReference>
<comment type="function">
    <text evidence="2">Involved in bacillithiol (BSH) biosynthesis. May catalyze the last step of the pathway, the addition of cysteine to glucosamine malate (GlcN-Mal) to generate BSH.</text>
</comment>
<evidence type="ECO:0000256" key="1">
    <source>
        <dbReference type="ARBA" id="ARBA00022598"/>
    </source>
</evidence>
<feature type="domain" description="Bacillithiol biosynthesis BshC N-terminal Rossmann-like" evidence="3">
    <location>
        <begin position="8"/>
        <end position="383"/>
    </location>
</feature>
<evidence type="ECO:0000313" key="6">
    <source>
        <dbReference type="Proteomes" id="UP000800303"/>
    </source>
</evidence>
<comment type="caution">
    <text evidence="5">The sequence shown here is derived from an EMBL/GenBank/DDBJ whole genome shotgun (WGS) entry which is preliminary data.</text>
</comment>
<name>A0ABX0F3U1_9BACL</name>
<evidence type="ECO:0000259" key="4">
    <source>
        <dbReference type="Pfam" id="PF24850"/>
    </source>
</evidence>
<dbReference type="NCBIfam" id="TIGR03998">
    <property type="entry name" value="thiol_BshC"/>
    <property type="match status" value="1"/>
</dbReference>
<dbReference type="RefSeq" id="WP_166271645.1">
    <property type="nucleotide sequence ID" value="NZ_JAAFGS010000001.1"/>
</dbReference>
<proteinExistence type="inferred from homology"/>
<keyword evidence="6" id="KW-1185">Reference proteome</keyword>
<dbReference type="PIRSF" id="PIRSF012535">
    <property type="entry name" value="UCP012535"/>
    <property type="match status" value="1"/>
</dbReference>
<feature type="domain" description="Bacillithiol biosynthesis BshC C-terminal coiled-coil" evidence="4">
    <location>
        <begin position="385"/>
        <end position="542"/>
    </location>
</feature>
<dbReference type="Pfam" id="PF10079">
    <property type="entry name" value="Rossmann-like_BshC"/>
    <property type="match status" value="1"/>
</dbReference>